<organism evidence="11 12">
    <name type="scientific">Neotamlana laminarinivorans</name>
    <dbReference type="NCBI Taxonomy" id="2883124"/>
    <lineage>
        <taxon>Bacteria</taxon>
        <taxon>Pseudomonadati</taxon>
        <taxon>Bacteroidota</taxon>
        <taxon>Flavobacteriia</taxon>
        <taxon>Flavobacteriales</taxon>
        <taxon>Flavobacteriaceae</taxon>
        <taxon>Neotamlana</taxon>
    </lineage>
</organism>
<feature type="binding site" evidence="8">
    <location>
        <position position="222"/>
    </location>
    <ligand>
        <name>substrate</name>
    </ligand>
</feature>
<evidence type="ECO:0000256" key="4">
    <source>
        <dbReference type="ARBA" id="ARBA00022631"/>
    </source>
</evidence>
<dbReference type="AlphaFoldDB" id="A0A9X1L4C8"/>
<dbReference type="InterPro" id="IPR018020">
    <property type="entry name" value="OHCU_decarboxylase"/>
</dbReference>
<evidence type="ECO:0000259" key="9">
    <source>
        <dbReference type="Pfam" id="PF00576"/>
    </source>
</evidence>
<keyword evidence="12" id="KW-1185">Reference proteome</keyword>
<dbReference type="Gene3D" id="1.10.3330.10">
    <property type="entry name" value="Oxo-4-hydroxy-4-carboxy-5-ureidoimidazoline decarboxylase"/>
    <property type="match status" value="1"/>
</dbReference>
<comment type="pathway">
    <text evidence="3">Purine metabolism; urate degradation; (S)-allantoin from urate: step 3/3.</text>
</comment>
<dbReference type="Gene3D" id="2.60.40.180">
    <property type="entry name" value="Transthyretin/hydroxyisourate hydrolase domain"/>
    <property type="match status" value="1"/>
</dbReference>
<comment type="caution">
    <text evidence="11">The sequence shown here is derived from an EMBL/GenBank/DDBJ whole genome shotgun (WGS) entry which is preliminary data.</text>
</comment>
<dbReference type="GO" id="GO:0051997">
    <property type="term" value="F:2-oxo-4-hydroxy-4-carboxy-5-ureidoimidazoline decarboxylase activity"/>
    <property type="evidence" value="ECO:0007669"/>
    <property type="project" value="UniProtKB-EC"/>
</dbReference>
<dbReference type="InterPro" id="IPR023416">
    <property type="entry name" value="Transthyretin/HIU_hydrolase_d"/>
</dbReference>
<evidence type="ECO:0000313" key="11">
    <source>
        <dbReference type="EMBL" id="MCB4798191.1"/>
    </source>
</evidence>
<evidence type="ECO:0000256" key="1">
    <source>
        <dbReference type="ARBA" id="ARBA00001043"/>
    </source>
</evidence>
<dbReference type="NCBIfam" id="TIGR02962">
    <property type="entry name" value="hdxy_isourate"/>
    <property type="match status" value="1"/>
</dbReference>
<dbReference type="GO" id="GO:0033971">
    <property type="term" value="F:hydroxyisourate hydrolase activity"/>
    <property type="evidence" value="ECO:0007669"/>
    <property type="project" value="UniProtKB-EC"/>
</dbReference>
<dbReference type="InterPro" id="IPR014306">
    <property type="entry name" value="Hydroxyisourate_hydrolase"/>
</dbReference>
<feature type="domain" description="Oxo-4-hydroxy-4-carboxy-5-ureidoimidazoline decarboxylase" evidence="10">
    <location>
        <begin position="8"/>
        <end position="164"/>
    </location>
</feature>
<dbReference type="PRINTS" id="PR00189">
    <property type="entry name" value="TRNSTHYRETIN"/>
</dbReference>
<dbReference type="Pfam" id="PF00576">
    <property type="entry name" value="Transthyretin"/>
    <property type="match status" value="1"/>
</dbReference>
<name>A0A9X1L4C8_9FLAO</name>
<evidence type="ECO:0000256" key="5">
    <source>
        <dbReference type="ARBA" id="ARBA00022793"/>
    </source>
</evidence>
<dbReference type="EMBL" id="JAJAPW010000002">
    <property type="protein sequence ID" value="MCB4798191.1"/>
    <property type="molecule type" value="Genomic_DNA"/>
</dbReference>
<dbReference type="InterPro" id="IPR036778">
    <property type="entry name" value="OHCU_decarboxylase_sf"/>
</dbReference>
<sequence length="289" mass="32823">MITLNELNNLPKKDAFEALERCCVAKNWINKVIENRPFFNEEALINTASNIWFNQCNKNDYLEAFTGHPKIGDVNSLKEKFAHTSKWAENEQAKVEEANINTIEALAKANEDYEQKFGYIFIVSASGKSAEEMLTIINTRLHNTIEDEIYVAMNEQHKITVIRLVKLLKSLKNHDSLKSHITTHALDTALGVPAKQMVITLNQIQNNNTKPISVGVTNTDGRIADILPPGRFLKPGIYAMVFKTEAYYKLTNQNGFYPEVVIQFKVTDKSHYHIPLLVNPFGYSTYRGS</sequence>
<evidence type="ECO:0000256" key="2">
    <source>
        <dbReference type="ARBA" id="ARBA00001163"/>
    </source>
</evidence>
<evidence type="ECO:0000256" key="3">
    <source>
        <dbReference type="ARBA" id="ARBA00004754"/>
    </source>
</evidence>
<evidence type="ECO:0000256" key="7">
    <source>
        <dbReference type="ARBA" id="ARBA00023239"/>
    </source>
</evidence>
<proteinExistence type="predicted"/>
<dbReference type="GO" id="GO:0019628">
    <property type="term" value="P:urate catabolic process"/>
    <property type="evidence" value="ECO:0007669"/>
    <property type="project" value="TreeGrafter"/>
</dbReference>
<feature type="domain" description="Transthyretin/hydroxyisourate hydrolase" evidence="9">
    <location>
        <begin position="181"/>
        <end position="288"/>
    </location>
</feature>
<dbReference type="PANTHER" id="PTHR43466:SF1">
    <property type="entry name" value="2-OXO-4-HYDROXY-4-CARBOXY-5-UREIDOIMIDAZOLINE DECARBOXYLASE-RELATED"/>
    <property type="match status" value="1"/>
</dbReference>
<feature type="binding site" evidence="8">
    <location>
        <position position="184"/>
    </location>
    <ligand>
        <name>substrate</name>
    </ligand>
</feature>
<dbReference type="Proteomes" id="UP001139199">
    <property type="component" value="Unassembled WGS sequence"/>
</dbReference>
<dbReference type="GO" id="GO:0006144">
    <property type="term" value="P:purine nucleobase metabolic process"/>
    <property type="evidence" value="ECO:0007669"/>
    <property type="project" value="UniProtKB-KW"/>
</dbReference>
<keyword evidence="6" id="KW-0378">Hydrolase</keyword>
<evidence type="ECO:0000256" key="8">
    <source>
        <dbReference type="PIRSR" id="PIRSR600895-51"/>
    </source>
</evidence>
<dbReference type="SUPFAM" id="SSF158694">
    <property type="entry name" value="UraD-Like"/>
    <property type="match status" value="1"/>
</dbReference>
<dbReference type="PANTHER" id="PTHR43466">
    <property type="entry name" value="2-OXO-4-HYDROXY-4-CARBOXY-5-UREIDOIMIDAZOLINE DECARBOXYLASE-RELATED"/>
    <property type="match status" value="1"/>
</dbReference>
<dbReference type="NCBIfam" id="NF010372">
    <property type="entry name" value="PRK13798.1"/>
    <property type="match status" value="1"/>
</dbReference>
<dbReference type="CDD" id="cd05822">
    <property type="entry name" value="TLP_HIUase"/>
    <property type="match status" value="1"/>
</dbReference>
<protein>
    <submittedName>
        <fullName evidence="11">2-oxo-4-hydroxy-4-carboxy-5-ureidoimidazoline decarboxylase</fullName>
        <ecNumber evidence="11">4.1.1.97</ecNumber>
    </submittedName>
</protein>
<reference evidence="11" key="1">
    <citation type="submission" date="2021-10" db="EMBL/GenBank/DDBJ databases">
        <title>Tamlana sargassums sp. nov., and Tamlana laminarinivorans sp. nov., two new bacteria isolated from the brown alga.</title>
        <authorList>
            <person name="Li J."/>
        </authorList>
    </citation>
    <scope>NUCLEOTIDE SEQUENCE</scope>
    <source>
        <strain evidence="11">PT2-4</strain>
    </source>
</reference>
<keyword evidence="4" id="KW-0659">Purine metabolism</keyword>
<keyword evidence="7 11" id="KW-0456">Lyase</keyword>
<dbReference type="NCBIfam" id="TIGR03180">
    <property type="entry name" value="UraD_2"/>
    <property type="match status" value="1"/>
</dbReference>
<evidence type="ECO:0000313" key="12">
    <source>
        <dbReference type="Proteomes" id="UP001139199"/>
    </source>
</evidence>
<dbReference type="Pfam" id="PF09349">
    <property type="entry name" value="OHCU_decarbox"/>
    <property type="match status" value="1"/>
</dbReference>
<comment type="catalytic activity">
    <reaction evidence="1">
        <text>5-hydroxyisourate + H2O = 5-hydroxy-2-oxo-4-ureido-2,5-dihydro-1H-imidazole-5-carboxylate + H(+)</text>
        <dbReference type="Rhea" id="RHEA:23736"/>
        <dbReference type="ChEBI" id="CHEBI:15377"/>
        <dbReference type="ChEBI" id="CHEBI:15378"/>
        <dbReference type="ChEBI" id="CHEBI:18072"/>
        <dbReference type="ChEBI" id="CHEBI:58639"/>
        <dbReference type="EC" id="3.5.2.17"/>
    </reaction>
</comment>
<dbReference type="SUPFAM" id="SSF49472">
    <property type="entry name" value="Transthyretin (synonym: prealbumin)"/>
    <property type="match status" value="1"/>
</dbReference>
<keyword evidence="5" id="KW-0210">Decarboxylase</keyword>
<dbReference type="InterPro" id="IPR017595">
    <property type="entry name" value="OHCU_decarboxylase-2"/>
</dbReference>
<evidence type="ECO:0000259" key="10">
    <source>
        <dbReference type="Pfam" id="PF09349"/>
    </source>
</evidence>
<accession>A0A9X1L4C8</accession>
<feature type="binding site" evidence="8">
    <location>
        <position position="286"/>
    </location>
    <ligand>
        <name>substrate</name>
    </ligand>
</feature>
<dbReference type="InterPro" id="IPR036817">
    <property type="entry name" value="Transthyretin/HIU_hydrolase_sf"/>
</dbReference>
<dbReference type="InterPro" id="IPR000895">
    <property type="entry name" value="Transthyretin/HIU_hydrolase"/>
</dbReference>
<comment type="catalytic activity">
    <reaction evidence="2">
        <text>5-hydroxy-2-oxo-4-ureido-2,5-dihydro-1H-imidazole-5-carboxylate + H(+) = (S)-allantoin + CO2</text>
        <dbReference type="Rhea" id="RHEA:26301"/>
        <dbReference type="ChEBI" id="CHEBI:15378"/>
        <dbReference type="ChEBI" id="CHEBI:15678"/>
        <dbReference type="ChEBI" id="CHEBI:16526"/>
        <dbReference type="ChEBI" id="CHEBI:58639"/>
        <dbReference type="EC" id="4.1.1.97"/>
    </reaction>
</comment>
<gene>
    <name evidence="11" type="primary">uraD</name>
    <name evidence="11" type="ORF">LG649_05005</name>
</gene>
<dbReference type="EC" id="4.1.1.97" evidence="11"/>
<dbReference type="RefSeq" id="WP_226541745.1">
    <property type="nucleotide sequence ID" value="NZ_JAJAPW010000002.1"/>
</dbReference>
<evidence type="ECO:0000256" key="6">
    <source>
        <dbReference type="ARBA" id="ARBA00022801"/>
    </source>
</evidence>